<sequence>THCACDHLCVVETWPNLGCSNYSVQCRYHPGNTEQDDHADRLLLGRRESVLQTGGVEGVRNAESGGGRWCRIHGLTQTTLVQ</sequence>
<feature type="non-terminal residue" evidence="1">
    <location>
        <position position="82"/>
    </location>
</feature>
<protein>
    <submittedName>
        <fullName evidence="1">Uncharacterized protein</fullName>
    </submittedName>
</protein>
<comment type="caution">
    <text evidence="1">The sequence shown here is derived from an EMBL/GenBank/DDBJ whole genome shotgun (WGS) entry which is preliminary data.</text>
</comment>
<accession>A0A8J5JBV2</accession>
<proteinExistence type="predicted"/>
<dbReference type="AlphaFoldDB" id="A0A8J5JBV2"/>
<reference evidence="1" key="1">
    <citation type="submission" date="2021-01" db="EMBL/GenBank/DDBJ databases">
        <title>Phytophthora aleatoria, a newly-described species from Pinus radiata is distinct from Phytophthora cactorum isolates based on comparative genomics.</title>
        <authorList>
            <person name="Mcdougal R."/>
            <person name="Panda P."/>
            <person name="Williams N."/>
            <person name="Studholme D.J."/>
        </authorList>
    </citation>
    <scope>NUCLEOTIDE SEQUENCE</scope>
    <source>
        <strain evidence="1">NZFS 4037</strain>
    </source>
</reference>
<feature type="non-terminal residue" evidence="1">
    <location>
        <position position="1"/>
    </location>
</feature>
<organism evidence="1 2">
    <name type="scientific">Phytophthora aleatoria</name>
    <dbReference type="NCBI Taxonomy" id="2496075"/>
    <lineage>
        <taxon>Eukaryota</taxon>
        <taxon>Sar</taxon>
        <taxon>Stramenopiles</taxon>
        <taxon>Oomycota</taxon>
        <taxon>Peronosporomycetes</taxon>
        <taxon>Peronosporales</taxon>
        <taxon>Peronosporaceae</taxon>
        <taxon>Phytophthora</taxon>
    </lineage>
</organism>
<dbReference type="Proteomes" id="UP000709295">
    <property type="component" value="Unassembled WGS sequence"/>
</dbReference>
<dbReference type="EMBL" id="JAENGY010000081">
    <property type="protein sequence ID" value="KAG6974756.1"/>
    <property type="molecule type" value="Genomic_DNA"/>
</dbReference>
<evidence type="ECO:0000313" key="1">
    <source>
        <dbReference type="EMBL" id="KAG6974756.1"/>
    </source>
</evidence>
<name>A0A8J5JBV2_9STRA</name>
<evidence type="ECO:0000313" key="2">
    <source>
        <dbReference type="Proteomes" id="UP000709295"/>
    </source>
</evidence>
<keyword evidence="2" id="KW-1185">Reference proteome</keyword>
<gene>
    <name evidence="1" type="ORF">JG688_00002893</name>
</gene>